<dbReference type="PROSITE" id="PS50005">
    <property type="entry name" value="TPR"/>
    <property type="match status" value="3"/>
</dbReference>
<evidence type="ECO:0000313" key="5">
    <source>
        <dbReference type="Proteomes" id="UP001354989"/>
    </source>
</evidence>
<feature type="compositionally biased region" description="Polar residues" evidence="2">
    <location>
        <begin position="1013"/>
        <end position="1030"/>
    </location>
</feature>
<dbReference type="Pfam" id="PF13174">
    <property type="entry name" value="TPR_6"/>
    <property type="match status" value="2"/>
</dbReference>
<evidence type="ECO:0000256" key="1">
    <source>
        <dbReference type="PROSITE-ProRule" id="PRU00339"/>
    </source>
</evidence>
<feature type="region of interest" description="Disordered" evidence="2">
    <location>
        <begin position="1011"/>
        <end position="1030"/>
    </location>
</feature>
<dbReference type="Proteomes" id="UP001354989">
    <property type="component" value="Chromosome"/>
</dbReference>
<organism evidence="4 5">
    <name type="scientific">Persicobacter psychrovividus</name>
    <dbReference type="NCBI Taxonomy" id="387638"/>
    <lineage>
        <taxon>Bacteria</taxon>
        <taxon>Pseudomonadati</taxon>
        <taxon>Bacteroidota</taxon>
        <taxon>Cytophagia</taxon>
        <taxon>Cytophagales</taxon>
        <taxon>Persicobacteraceae</taxon>
        <taxon>Persicobacter</taxon>
    </lineage>
</organism>
<dbReference type="RefSeq" id="WP_338397981.1">
    <property type="nucleotide sequence ID" value="NZ_AP025292.1"/>
</dbReference>
<evidence type="ECO:0000256" key="3">
    <source>
        <dbReference type="SAM" id="SignalP"/>
    </source>
</evidence>
<dbReference type="PANTHER" id="PTHR12558:SF13">
    <property type="entry name" value="CELL DIVISION CYCLE PROTEIN 27 HOMOLOG"/>
    <property type="match status" value="1"/>
</dbReference>
<dbReference type="InterPro" id="IPR011990">
    <property type="entry name" value="TPR-like_helical_dom_sf"/>
</dbReference>
<feature type="repeat" description="TPR" evidence="1">
    <location>
        <begin position="613"/>
        <end position="646"/>
    </location>
</feature>
<feature type="repeat" description="TPR" evidence="1">
    <location>
        <begin position="279"/>
        <end position="312"/>
    </location>
</feature>
<dbReference type="EMBL" id="AP025292">
    <property type="protein sequence ID" value="BDC98963.1"/>
    <property type="molecule type" value="Genomic_DNA"/>
</dbReference>
<feature type="repeat" description="TPR" evidence="1">
    <location>
        <begin position="760"/>
        <end position="793"/>
    </location>
</feature>
<proteinExistence type="predicted"/>
<evidence type="ECO:0008006" key="6">
    <source>
        <dbReference type="Google" id="ProtNLM"/>
    </source>
</evidence>
<accession>A0ABN6LC50</accession>
<gene>
    <name evidence="4" type="ORF">PEPS_12440</name>
</gene>
<keyword evidence="3" id="KW-0732">Signal</keyword>
<reference evidence="4 5" key="1">
    <citation type="submission" date="2021-12" db="EMBL/GenBank/DDBJ databases">
        <title>Genome sequencing of bacteria with rrn-lacking chromosome and rrn-plasmid.</title>
        <authorList>
            <person name="Anda M."/>
            <person name="Iwasaki W."/>
        </authorList>
    </citation>
    <scope>NUCLEOTIDE SEQUENCE [LARGE SCALE GENOMIC DNA]</scope>
    <source>
        <strain evidence="4 5">NBRC 101262</strain>
    </source>
</reference>
<dbReference type="SUPFAM" id="SSF81901">
    <property type="entry name" value="HCP-like"/>
    <property type="match status" value="1"/>
</dbReference>
<dbReference type="SMART" id="SM00028">
    <property type="entry name" value="TPR"/>
    <property type="match status" value="14"/>
</dbReference>
<feature type="chain" id="PRO_5045516130" description="Tetratricopeptide repeat protein" evidence="3">
    <location>
        <begin position="21"/>
        <end position="1030"/>
    </location>
</feature>
<dbReference type="Gene3D" id="1.25.40.10">
    <property type="entry name" value="Tetratricopeptide repeat domain"/>
    <property type="match status" value="8"/>
</dbReference>
<evidence type="ECO:0000256" key="2">
    <source>
        <dbReference type="SAM" id="MobiDB-lite"/>
    </source>
</evidence>
<dbReference type="Pfam" id="PF13432">
    <property type="entry name" value="TPR_16"/>
    <property type="match status" value="4"/>
</dbReference>
<name>A0ABN6LC50_9BACT</name>
<evidence type="ECO:0000313" key="4">
    <source>
        <dbReference type="EMBL" id="BDC98963.1"/>
    </source>
</evidence>
<dbReference type="PANTHER" id="PTHR12558">
    <property type="entry name" value="CELL DIVISION CYCLE 16,23,27"/>
    <property type="match status" value="1"/>
</dbReference>
<feature type="signal peptide" evidence="3">
    <location>
        <begin position="1"/>
        <end position="20"/>
    </location>
</feature>
<keyword evidence="1" id="KW-0802">TPR repeat</keyword>
<dbReference type="SUPFAM" id="SSF48452">
    <property type="entry name" value="TPR-like"/>
    <property type="match status" value="4"/>
</dbReference>
<protein>
    <recommendedName>
        <fullName evidence="6">Tetratricopeptide repeat protein</fullName>
    </recommendedName>
</protein>
<dbReference type="InterPro" id="IPR019734">
    <property type="entry name" value="TPR_rpt"/>
</dbReference>
<keyword evidence="5" id="KW-1185">Reference proteome</keyword>
<sequence length="1030" mass="117458">MVKKLLLATMLFGATEAVHAQTTIGQNTDQHDFTFAQKLLDRGDYVAARLSYEKYLKNTDQPFAEEAAYGQAYTAMRCNDADALKLYEDFIANYPAHPKHNLALNDVGDYYFRKRKYAKSLEYYQKVDSYQLSEEQAVAYNFHLAYANFSEEKFELAYPIFSNLKRKAGEYQYRSAYYAGVIAYQEEDYDQAVMDLKLAANDPQFKAQVPYMVANIYYKQMRYEELVAYVAEHKNVRSLSNRRELILLTGAAYFQLGNYQDAGVNFDEYLKGNRSTPSADVLYRVAFTYYKLGETEKAINTFKKVAATDDDSAVLASYYLGQLYLTQGNEAYALTAFDQVRQAEVEPAVKEESDFQYAYLNYKLGRLNVAVEALQEFVATYPRSRYVHQATDLIGDAYLNTRNYEQALTYFDQIPNKSVKVRQAYQELAYKRGVELFNNNEPDQAVEFFNRSLRYPLDPEFENQAIYWIGEAKSLEKNWGDAINAYARVFVLAAPNSQLYTKANYGIGYAYFNSKQYKKAIPHFKDYTNSLKRSADKMFYNDALLRLGDCYYVTKSYQEATRTYQLAIDQGLENQDHAWFQKGVVAQISGQVKTAAADYDHLINMVPRSTYYAKACLQKGQLYMEASQYQKAISAFDVLVANMPQSPYVPLAILKKAGAEYNLQKYDHAAKSYITILNNYPQDPVAHEALMALQESLASAGKPEQFNKYLAEYKERNPDGNLTNVELEAAKSLYYAQKYEAAMADLQKFVNSYPKHPSVAEARYLIGEINYRTNKVSEAMTAYKQVVREGKNNFINKSLLRLASLTQELGDYDQSIAYGRLLAERSTKKKERYNAWSGLMKAYYDKQSYDSAIYFAHAIKEKAAVNVNAGNTANLFIGKSLLAKGDNDAAMDQFVALMNSAKDENGAEAQYILADLFYQKKEYKQSVETLYDLSQQFGIYPKWVGKSYLLMVDNYVAMDELFQAKATLNSIIKNASDKTLIHQAEDRLTQVEEALSKQVAAKDTTAVKIDQPDSLNVSDANDQPADSTIH</sequence>
<dbReference type="Pfam" id="PF13181">
    <property type="entry name" value="TPR_8"/>
    <property type="match status" value="1"/>
</dbReference>